<name>A0A1S3ZD78_TOBAC</name>
<organism evidence="1 2">
    <name type="scientific">Nicotiana tabacum</name>
    <name type="common">Common tobacco</name>
    <dbReference type="NCBI Taxonomy" id="4097"/>
    <lineage>
        <taxon>Eukaryota</taxon>
        <taxon>Viridiplantae</taxon>
        <taxon>Streptophyta</taxon>
        <taxon>Embryophyta</taxon>
        <taxon>Tracheophyta</taxon>
        <taxon>Spermatophyta</taxon>
        <taxon>Magnoliopsida</taxon>
        <taxon>eudicotyledons</taxon>
        <taxon>Gunneridae</taxon>
        <taxon>Pentapetalae</taxon>
        <taxon>asterids</taxon>
        <taxon>lamiids</taxon>
        <taxon>Solanales</taxon>
        <taxon>Solanaceae</taxon>
        <taxon>Nicotianoideae</taxon>
        <taxon>Nicotianeae</taxon>
        <taxon>Nicotiana</taxon>
    </lineage>
</organism>
<dbReference type="Proteomes" id="UP000790787">
    <property type="component" value="Chromosome 2"/>
</dbReference>
<dbReference type="InterPro" id="IPR036779">
    <property type="entry name" value="LysM_dom_sf"/>
</dbReference>
<proteinExistence type="predicted"/>
<keyword evidence="1" id="KW-1185">Reference proteome</keyword>
<dbReference type="PaxDb" id="4097-A0A1S3ZD78"/>
<sequence>MRNIISMWENGRPSENGSDNGKDNDDNNKEKTIAKAAGFVVFSGIAMSILKAVNPFNNPNLNSQSSEVKATVFELAQLQTQPQVLQQCQPEPEPIVKKPNCCAEKRAKEASQNVIEIERGDTLWGLSRQYGVCVSIEAIKEANGLEGDTIYAGKKLHRNLSTCEY</sequence>
<dbReference type="OrthoDB" id="2107166at2759"/>
<accession>A0A1S3ZD78</accession>
<dbReference type="PANTHER" id="PTHR33734:SF26">
    <property type="entry name" value="LYSM DOMAIN-CONTAINING PROTEIN"/>
    <property type="match status" value="1"/>
</dbReference>
<dbReference type="PANTHER" id="PTHR33734">
    <property type="entry name" value="LYSM DOMAIN-CONTAINING GPI-ANCHORED PROTEIN 2"/>
    <property type="match status" value="1"/>
</dbReference>
<protein>
    <submittedName>
        <fullName evidence="2">Uncharacterized protein isoform X1</fullName>
    </submittedName>
</protein>
<dbReference type="GeneID" id="107785582"/>
<evidence type="ECO:0000313" key="2">
    <source>
        <dbReference type="RefSeq" id="XP_016462405.1"/>
    </source>
</evidence>
<dbReference type="AlphaFoldDB" id="A0A1S3ZD78"/>
<dbReference type="RefSeq" id="XP_016462405.1">
    <property type="nucleotide sequence ID" value="XM_016606919.1"/>
</dbReference>
<dbReference type="Gene3D" id="3.10.350.10">
    <property type="entry name" value="LysM domain"/>
    <property type="match status" value="1"/>
</dbReference>
<reference evidence="1" key="1">
    <citation type="journal article" date="2014" name="Nat. Commun.">
        <title>The tobacco genome sequence and its comparison with those of tomato and potato.</title>
        <authorList>
            <person name="Sierro N."/>
            <person name="Battey J.N."/>
            <person name="Ouadi S."/>
            <person name="Bakaher N."/>
            <person name="Bovet L."/>
            <person name="Willig A."/>
            <person name="Goepfert S."/>
            <person name="Peitsch M.C."/>
            <person name="Ivanov N.V."/>
        </authorList>
    </citation>
    <scope>NUCLEOTIDE SEQUENCE [LARGE SCALE GENOMIC DNA]</scope>
</reference>
<dbReference type="Pfam" id="PF01476">
    <property type="entry name" value="LysM"/>
    <property type="match status" value="1"/>
</dbReference>
<dbReference type="PROSITE" id="PS51782">
    <property type="entry name" value="LYSM"/>
    <property type="match status" value="1"/>
</dbReference>
<dbReference type="SMART" id="SM00257">
    <property type="entry name" value="LysM"/>
    <property type="match status" value="1"/>
</dbReference>
<dbReference type="CDD" id="cd00118">
    <property type="entry name" value="LysM"/>
    <property type="match status" value="1"/>
</dbReference>
<evidence type="ECO:0000313" key="1">
    <source>
        <dbReference type="Proteomes" id="UP000790787"/>
    </source>
</evidence>
<dbReference type="KEGG" id="nta:107785582"/>
<gene>
    <name evidence="2" type="primary">LOC107785582</name>
</gene>
<dbReference type="SUPFAM" id="SSF54106">
    <property type="entry name" value="LysM domain"/>
    <property type="match status" value="1"/>
</dbReference>
<dbReference type="InterPro" id="IPR018392">
    <property type="entry name" value="LysM"/>
</dbReference>
<reference evidence="2" key="2">
    <citation type="submission" date="2025-08" db="UniProtKB">
        <authorList>
            <consortium name="RefSeq"/>
        </authorList>
    </citation>
    <scope>IDENTIFICATION</scope>
</reference>